<gene>
    <name evidence="1" type="ORF">GGP41_009047</name>
</gene>
<name>A0A8H5ZCJ7_COCSA</name>
<proteinExistence type="predicted"/>
<organism evidence="1 2">
    <name type="scientific">Cochliobolus sativus</name>
    <name type="common">Common root rot and spot blotch fungus</name>
    <name type="synonym">Bipolaris sorokiniana</name>
    <dbReference type="NCBI Taxonomy" id="45130"/>
    <lineage>
        <taxon>Eukaryota</taxon>
        <taxon>Fungi</taxon>
        <taxon>Dikarya</taxon>
        <taxon>Ascomycota</taxon>
        <taxon>Pezizomycotina</taxon>
        <taxon>Dothideomycetes</taxon>
        <taxon>Pleosporomycetidae</taxon>
        <taxon>Pleosporales</taxon>
        <taxon>Pleosporineae</taxon>
        <taxon>Pleosporaceae</taxon>
        <taxon>Bipolaris</taxon>
    </lineage>
</organism>
<evidence type="ECO:0000313" key="2">
    <source>
        <dbReference type="Proteomes" id="UP000624244"/>
    </source>
</evidence>
<dbReference type="Proteomes" id="UP000624244">
    <property type="component" value="Unassembled WGS sequence"/>
</dbReference>
<reference evidence="1" key="1">
    <citation type="submission" date="2019-11" db="EMBL/GenBank/DDBJ databases">
        <title>Bipolaris sorokiniana Genome sequencing.</title>
        <authorList>
            <person name="Wang H."/>
        </authorList>
    </citation>
    <scope>NUCLEOTIDE SEQUENCE</scope>
</reference>
<dbReference type="OMA" id="HERYYHK"/>
<sequence>MDLAYATLMSKCTEGTFLYTPPKDKIFHPGSCGFFNKGGQWESITDLTDLNESDLNGYVRPTKPLNLMEPTVCTWKKKVVEKNEGHGFGVKAEVSGLAAQAPVDVGANTAVGSTAKAGAGVVVSPNVVHKTFDTKAHKIIGDWMKDNMESLSAQHKQQIAEFGVWIITATWVTEKCDIAMWNKTGNKIDAGFEVGATNIGKIGLNGSREVQFDIDEHIVYDQEPGGYAISFRGVQFRPSSKFWSNKLKQKGPKDGFLRTAPVQYVDQHGNRIDKDGNLIDKDGNRIDKDGNIIEEPEIYMELVGFDEGDGKTE</sequence>
<comment type="caution">
    <text evidence="1">The sequence shown here is derived from an EMBL/GenBank/DDBJ whole genome shotgun (WGS) entry which is preliminary data.</text>
</comment>
<dbReference type="AlphaFoldDB" id="A0A8H5ZCJ7"/>
<evidence type="ECO:0000313" key="1">
    <source>
        <dbReference type="EMBL" id="KAF5847808.1"/>
    </source>
</evidence>
<accession>A0A8H5ZCJ7</accession>
<protein>
    <submittedName>
        <fullName evidence="1">Uncharacterized protein</fullName>
    </submittedName>
</protein>
<dbReference type="EMBL" id="WNKQ01000012">
    <property type="protein sequence ID" value="KAF5847808.1"/>
    <property type="molecule type" value="Genomic_DNA"/>
</dbReference>